<reference evidence="1 2" key="1">
    <citation type="submission" date="2020-01" db="EMBL/GenBank/DDBJ databases">
        <authorList>
            <person name="Gupta K D."/>
        </authorList>
    </citation>
    <scope>NUCLEOTIDE SEQUENCE [LARGE SCALE GENOMIC DNA]</scope>
</reference>
<keyword evidence="2" id="KW-1185">Reference proteome</keyword>
<dbReference type="OrthoDB" id="10530697at2759"/>
<proteinExistence type="predicted"/>
<gene>
    <name evidence="1" type="ORF">AAE3_LOCUS4465</name>
</gene>
<dbReference type="AlphaFoldDB" id="A0A8S0VYD0"/>
<comment type="caution">
    <text evidence="1">The sequence shown here is derived from an EMBL/GenBank/DDBJ whole genome shotgun (WGS) entry which is preliminary data.</text>
</comment>
<organism evidence="1 2">
    <name type="scientific">Cyclocybe aegerita</name>
    <name type="common">Black poplar mushroom</name>
    <name type="synonym">Agrocybe aegerita</name>
    <dbReference type="NCBI Taxonomy" id="1973307"/>
    <lineage>
        <taxon>Eukaryota</taxon>
        <taxon>Fungi</taxon>
        <taxon>Dikarya</taxon>
        <taxon>Basidiomycota</taxon>
        <taxon>Agaricomycotina</taxon>
        <taxon>Agaricomycetes</taxon>
        <taxon>Agaricomycetidae</taxon>
        <taxon>Agaricales</taxon>
        <taxon>Agaricineae</taxon>
        <taxon>Bolbitiaceae</taxon>
        <taxon>Cyclocybe</taxon>
    </lineage>
</organism>
<evidence type="ECO:0000313" key="2">
    <source>
        <dbReference type="Proteomes" id="UP000467700"/>
    </source>
</evidence>
<dbReference type="EMBL" id="CACVBS010000035">
    <property type="protein sequence ID" value="CAA7262201.1"/>
    <property type="molecule type" value="Genomic_DNA"/>
</dbReference>
<dbReference type="Proteomes" id="UP000467700">
    <property type="component" value="Unassembled WGS sequence"/>
</dbReference>
<accession>A0A8S0VYD0</accession>
<protein>
    <submittedName>
        <fullName evidence="1">Uncharacterized protein</fullName>
    </submittedName>
</protein>
<sequence length="257" mass="28677">MVLSVISFIMSFRNMGLRRATFHGHLSARDHSLLPRCCSSTSHISNSLRSRQTLYRSCALDFKTAHAANAVLQMLEKEDASHLGLGDIYSLFVRYQQSSILASWILLPISHRLLRTSERQKLPLYNMQGNLETDAPVLDIEFSAANITTHTCLTGSEREAMQFSNEALACLGVEHYYVSDSDKRTLLNSFLVDLQPSVAQGQVPVLWVFQIYTASSHNGSREGYASEKHPGLAEERGCDKRLAIGQRQGQLCLCCPP</sequence>
<evidence type="ECO:0000313" key="1">
    <source>
        <dbReference type="EMBL" id="CAA7262201.1"/>
    </source>
</evidence>
<name>A0A8S0VYD0_CYCAE</name>